<evidence type="ECO:0000313" key="9">
    <source>
        <dbReference type="EMBL" id="KAF2811496.1"/>
    </source>
</evidence>
<dbReference type="GeneID" id="54454842"/>
<evidence type="ECO:0000256" key="3">
    <source>
        <dbReference type="ARBA" id="ARBA00022989"/>
    </source>
</evidence>
<sequence length="1135" mass="123065">MRSYRYLVSSLALIALLHPAVALNYPLDARQNDQTSSHSTSPSTTDASQASSTGGASLLPSSASEKAAATSSHHEASSQPSSTLSMSVTPTESISAPSSSIANAAEPSATNGTASHGSPLPIHPKLTPAMGITGVVLLLTGIVYTAIGIKNKMLYVFFSACYLTSLATTVLIIYLMSPPVKDAIQGAFFVAALISGLIFGALSLVFADITDGLGCLLGGYCLSMWFLTLKEGGLIESTTGRAVFIACMSFAGFSLSFSHYTRTYGLIVSISFAGATATVLGIDCLSRAGLKEFWLYLWNLNSNTFPLNTKTYPVTRGIRVEVAFIILIFLLGIVSQLKLWKLVKERRERGAMTRMEREENQQREEEERGRRIENDFARERAQWEAEYGDKSVAGLHTDSAIGSSNGSNPKTSLSVKETRRSDSVEMVDMSGSKELDRSKLMSRDSVKGGLGVGVTVRVMEDDNIQHIDSDGNTVSLYPATARNSDFHSSANSSARASADMRAAQGGDEAHLGPTRASLRSSVPPPPIVVPLPFNVPKSEHSDNEDNASVSTVPESMPSRRPGSKRFSAISSRLSINRISSNHSSQEEILIPHIEDDRASSLAATMDDMDDDNFSLPELSPPQSPSTEGFQDHIDIHIEGDKTEEQGLKSDEGGKKSEDAQALAALTSNSPAAAKSPNRQSLTTSTDPRPNETKPRPLSNGSRRRSGASVANDDEGRTRRTSKSMPSIPQSEVSQGESHIGSLAEVLPEKLSKVVLSYRTNEWAKHLEVADKPELDELQQPPSPGIQVQMGLPEATTPPKVVEKAQPVPVSTRPVSSIQASVPQLTKQSSQPSYQASNTNPFRQPSANRSSSTMSKYSANESTPMSLSRNPSSATVNSIPNIQIPGQYPTGPGAMLRSSSAAKLRGGRNSSMPLMNQTLVESPIEEESANMRFAPSPMPGNPMSRRETLTRNQTTPTTFTPYSSVPNLNIVAASDAGSTRPVNLHTADSDNISLSERKKMIDQENLTLTQRQALMQSRPQQQRQGTWPLAEQMKGFDSHQPNRTSGINHSKQEARLANWRESIRQDTAPALPVVSEEDRRMTMIRERKQHEMEKQQQAMAANARDTMFDSMMRRGDMLDAHREALRRMQASANKNA</sequence>
<evidence type="ECO:0000256" key="6">
    <source>
        <dbReference type="SAM" id="Phobius"/>
    </source>
</evidence>
<dbReference type="PANTHER" id="PTHR39469:SF1">
    <property type="entry name" value="DUF4203 DOMAIN-CONTAINING PROTEIN"/>
    <property type="match status" value="1"/>
</dbReference>
<dbReference type="RefSeq" id="XP_033578460.1">
    <property type="nucleotide sequence ID" value="XM_033713949.1"/>
</dbReference>
<feature type="transmembrane region" description="Helical" evidence="6">
    <location>
        <begin position="126"/>
        <end position="147"/>
    </location>
</feature>
<evidence type="ECO:0000256" key="1">
    <source>
        <dbReference type="ARBA" id="ARBA00004141"/>
    </source>
</evidence>
<keyword evidence="3 6" id="KW-1133">Transmembrane helix</keyword>
<feature type="compositionally biased region" description="Low complexity" evidence="5">
    <location>
        <begin position="35"/>
        <end position="48"/>
    </location>
</feature>
<feature type="region of interest" description="Disordered" evidence="5">
    <location>
        <begin position="31"/>
        <end position="120"/>
    </location>
</feature>
<dbReference type="EMBL" id="MU003698">
    <property type="protein sequence ID" value="KAF2811496.1"/>
    <property type="molecule type" value="Genomic_DNA"/>
</dbReference>
<evidence type="ECO:0000313" key="10">
    <source>
        <dbReference type="Proteomes" id="UP000504636"/>
    </source>
</evidence>
<reference evidence="11" key="3">
    <citation type="submission" date="2025-04" db="UniProtKB">
        <authorList>
            <consortium name="RefSeq"/>
        </authorList>
    </citation>
    <scope>IDENTIFICATION</scope>
    <source>
        <strain evidence="11">CBS 304.34</strain>
    </source>
</reference>
<feature type="signal peptide" evidence="7">
    <location>
        <begin position="1"/>
        <end position="22"/>
    </location>
</feature>
<dbReference type="OrthoDB" id="102260at2759"/>
<comment type="subcellular location">
    <subcellularLocation>
        <location evidence="1">Membrane</location>
        <topology evidence="1">Multi-pass membrane protein</topology>
    </subcellularLocation>
</comment>
<dbReference type="PANTHER" id="PTHR39469">
    <property type="entry name" value="CHROMOSOME 1, WHOLE GENOME SHOTGUN SEQUENCE"/>
    <property type="match status" value="1"/>
</dbReference>
<dbReference type="GO" id="GO:0016020">
    <property type="term" value="C:membrane"/>
    <property type="evidence" value="ECO:0007669"/>
    <property type="project" value="UniProtKB-SubCell"/>
</dbReference>
<keyword evidence="10" id="KW-1185">Reference proteome</keyword>
<feature type="compositionally biased region" description="Basic and acidic residues" evidence="5">
    <location>
        <begin position="629"/>
        <end position="658"/>
    </location>
</feature>
<evidence type="ECO:0000256" key="4">
    <source>
        <dbReference type="ARBA" id="ARBA00023136"/>
    </source>
</evidence>
<feature type="compositionally biased region" description="Polar residues" evidence="5">
    <location>
        <begin position="665"/>
        <end position="687"/>
    </location>
</feature>
<dbReference type="InterPro" id="IPR025256">
    <property type="entry name" value="TM7S3/TM198-like_dom"/>
</dbReference>
<feature type="region of interest" description="Disordered" evidence="5">
    <location>
        <begin position="606"/>
        <end position="739"/>
    </location>
</feature>
<organism evidence="9">
    <name type="scientific">Mytilinidion resinicola</name>
    <dbReference type="NCBI Taxonomy" id="574789"/>
    <lineage>
        <taxon>Eukaryota</taxon>
        <taxon>Fungi</taxon>
        <taxon>Dikarya</taxon>
        <taxon>Ascomycota</taxon>
        <taxon>Pezizomycotina</taxon>
        <taxon>Dothideomycetes</taxon>
        <taxon>Pleosporomycetidae</taxon>
        <taxon>Mytilinidiales</taxon>
        <taxon>Mytilinidiaceae</taxon>
        <taxon>Mytilinidion</taxon>
    </lineage>
</organism>
<dbReference type="AlphaFoldDB" id="A0A6A6YRD8"/>
<evidence type="ECO:0000256" key="7">
    <source>
        <dbReference type="SAM" id="SignalP"/>
    </source>
</evidence>
<feature type="region of interest" description="Disordered" evidence="5">
    <location>
        <begin position="771"/>
        <end position="890"/>
    </location>
</feature>
<feature type="compositionally biased region" description="Low complexity" evidence="5">
    <location>
        <begin position="488"/>
        <end position="503"/>
    </location>
</feature>
<reference evidence="11" key="2">
    <citation type="submission" date="2020-04" db="EMBL/GenBank/DDBJ databases">
        <authorList>
            <consortium name="NCBI Genome Project"/>
        </authorList>
    </citation>
    <scope>NUCLEOTIDE SEQUENCE</scope>
    <source>
        <strain evidence="11">CBS 304.34</strain>
    </source>
</reference>
<gene>
    <name evidence="9 11" type="ORF">BDZ99DRAFT_276369</name>
</gene>
<feature type="domain" description="TM7S3/TM198-like" evidence="8">
    <location>
        <begin position="134"/>
        <end position="337"/>
    </location>
</feature>
<feature type="region of interest" description="Disordered" evidence="5">
    <location>
        <begin position="485"/>
        <end position="567"/>
    </location>
</feature>
<protein>
    <recommendedName>
        <fullName evidence="8">TM7S3/TM198-like domain-containing protein</fullName>
    </recommendedName>
</protein>
<evidence type="ECO:0000259" key="8">
    <source>
        <dbReference type="Pfam" id="PF13886"/>
    </source>
</evidence>
<dbReference type="Proteomes" id="UP000504636">
    <property type="component" value="Unplaced"/>
</dbReference>
<feature type="transmembrane region" description="Helical" evidence="6">
    <location>
        <begin position="209"/>
        <end position="227"/>
    </location>
</feature>
<feature type="region of interest" description="Disordered" evidence="5">
    <location>
        <begin position="395"/>
        <end position="437"/>
    </location>
</feature>
<keyword evidence="4 6" id="KW-0472">Membrane</keyword>
<dbReference type="Pfam" id="PF13886">
    <property type="entry name" value="TM7S3_TM198"/>
    <property type="match status" value="1"/>
</dbReference>
<evidence type="ECO:0000256" key="5">
    <source>
        <dbReference type="SAM" id="MobiDB-lite"/>
    </source>
</evidence>
<feature type="compositionally biased region" description="Low complexity" evidence="5">
    <location>
        <begin position="92"/>
        <end position="109"/>
    </location>
</feature>
<feature type="compositionally biased region" description="Polar residues" evidence="5">
    <location>
        <begin position="400"/>
        <end position="415"/>
    </location>
</feature>
<accession>A0A6A6YRD8</accession>
<feature type="transmembrane region" description="Helical" evidence="6">
    <location>
        <begin position="264"/>
        <end position="282"/>
    </location>
</feature>
<feature type="transmembrane region" description="Helical" evidence="6">
    <location>
        <begin position="322"/>
        <end position="340"/>
    </location>
</feature>
<keyword evidence="2 6" id="KW-0812">Transmembrane</keyword>
<name>A0A6A6YRD8_9PEZI</name>
<proteinExistence type="predicted"/>
<reference evidence="9 11" key="1">
    <citation type="journal article" date="2020" name="Stud. Mycol.">
        <title>101 Dothideomycetes genomes: a test case for predicting lifestyles and emergence of pathogens.</title>
        <authorList>
            <person name="Haridas S."/>
            <person name="Albert R."/>
            <person name="Binder M."/>
            <person name="Bloem J."/>
            <person name="Labutti K."/>
            <person name="Salamov A."/>
            <person name="Andreopoulos B."/>
            <person name="Baker S."/>
            <person name="Barry K."/>
            <person name="Bills G."/>
            <person name="Bluhm B."/>
            <person name="Cannon C."/>
            <person name="Castanera R."/>
            <person name="Culley D."/>
            <person name="Daum C."/>
            <person name="Ezra D."/>
            <person name="Gonzalez J."/>
            <person name="Henrissat B."/>
            <person name="Kuo A."/>
            <person name="Liang C."/>
            <person name="Lipzen A."/>
            <person name="Lutzoni F."/>
            <person name="Magnuson J."/>
            <person name="Mondo S."/>
            <person name="Nolan M."/>
            <person name="Ohm R."/>
            <person name="Pangilinan J."/>
            <person name="Park H.-J."/>
            <person name="Ramirez L."/>
            <person name="Alfaro M."/>
            <person name="Sun H."/>
            <person name="Tritt A."/>
            <person name="Yoshinaga Y."/>
            <person name="Zwiers L.-H."/>
            <person name="Turgeon B."/>
            <person name="Goodwin S."/>
            <person name="Spatafora J."/>
            <person name="Crous P."/>
            <person name="Grigoriev I."/>
        </authorList>
    </citation>
    <scope>NUCLEOTIDE SEQUENCE</scope>
    <source>
        <strain evidence="9 11">CBS 304.34</strain>
    </source>
</reference>
<feature type="compositionally biased region" description="Polar residues" evidence="5">
    <location>
        <begin position="722"/>
        <end position="736"/>
    </location>
</feature>
<keyword evidence="7" id="KW-0732">Signal</keyword>
<feature type="compositionally biased region" description="Low complexity" evidence="5">
    <location>
        <begin position="61"/>
        <end position="82"/>
    </location>
</feature>
<feature type="compositionally biased region" description="Polar residues" evidence="5">
    <location>
        <begin position="812"/>
        <end position="880"/>
    </location>
</feature>
<evidence type="ECO:0000313" key="11">
    <source>
        <dbReference type="RefSeq" id="XP_033578460.1"/>
    </source>
</evidence>
<feature type="transmembrane region" description="Helical" evidence="6">
    <location>
        <begin position="183"/>
        <end position="202"/>
    </location>
</feature>
<feature type="chain" id="PRO_5044629281" description="TM7S3/TM198-like domain-containing protein" evidence="7">
    <location>
        <begin position="23"/>
        <end position="1135"/>
    </location>
</feature>
<evidence type="ECO:0000256" key="2">
    <source>
        <dbReference type="ARBA" id="ARBA00022692"/>
    </source>
</evidence>
<feature type="transmembrane region" description="Helical" evidence="6">
    <location>
        <begin position="154"/>
        <end position="177"/>
    </location>
</feature>